<organism evidence="4 5">
    <name type="scientific">Rugosimonospora africana</name>
    <dbReference type="NCBI Taxonomy" id="556532"/>
    <lineage>
        <taxon>Bacteria</taxon>
        <taxon>Bacillati</taxon>
        <taxon>Actinomycetota</taxon>
        <taxon>Actinomycetes</taxon>
        <taxon>Micromonosporales</taxon>
        <taxon>Micromonosporaceae</taxon>
        <taxon>Rugosimonospora</taxon>
    </lineage>
</organism>
<dbReference type="Proteomes" id="UP000642748">
    <property type="component" value="Unassembled WGS sequence"/>
</dbReference>
<evidence type="ECO:0000313" key="5">
    <source>
        <dbReference type="Proteomes" id="UP000642748"/>
    </source>
</evidence>
<dbReference type="SUPFAM" id="SSF48317">
    <property type="entry name" value="Acid phosphatase/Vanadium-dependent haloperoxidase"/>
    <property type="match status" value="1"/>
</dbReference>
<feature type="transmembrane region" description="Helical" evidence="2">
    <location>
        <begin position="42"/>
        <end position="65"/>
    </location>
</feature>
<evidence type="ECO:0000256" key="1">
    <source>
        <dbReference type="SAM" id="MobiDB-lite"/>
    </source>
</evidence>
<reference evidence="4" key="1">
    <citation type="submission" date="2021-01" db="EMBL/GenBank/DDBJ databases">
        <title>Whole genome shotgun sequence of Rugosimonospora africana NBRC 104875.</title>
        <authorList>
            <person name="Komaki H."/>
            <person name="Tamura T."/>
        </authorList>
    </citation>
    <scope>NUCLEOTIDE SEQUENCE</scope>
    <source>
        <strain evidence="4">NBRC 104875</strain>
    </source>
</reference>
<comment type="caution">
    <text evidence="4">The sequence shown here is derived from an EMBL/GenBank/DDBJ whole genome shotgun (WGS) entry which is preliminary data.</text>
</comment>
<name>A0A8J3QSU8_9ACTN</name>
<feature type="domain" description="Phosphatidic acid phosphatase type 2/haloperoxidase" evidence="3">
    <location>
        <begin position="72"/>
        <end position="178"/>
    </location>
</feature>
<dbReference type="SMART" id="SM00014">
    <property type="entry name" value="acidPPc"/>
    <property type="match status" value="1"/>
</dbReference>
<feature type="transmembrane region" description="Helical" evidence="2">
    <location>
        <begin position="214"/>
        <end position="236"/>
    </location>
</feature>
<sequence length="269" mass="26587">MATAVAFIGTSAGQWLDGQLVPRVYWDSADPGRGRLIEPALTLLYSVEDPLVLGVLILSVILLAVLRRRARAGFAGIAALLCSAGGSAVLKTVVPRPDLSVAGSTAHNSFPSGHVAAATGLLLALLLALPDRARWWLAAPGALVVSAIGTAAMIAGWHRFSDVIGGVALASLSCCLAAAALAYRRAAGRPSPGTASPGTASPGTASPGTASPGWLWRAVLVAAAGTVTASAVAAALPVAPGLAFAAAAAGGFTAVSTAATTAVLSVTRL</sequence>
<keyword evidence="2" id="KW-1133">Transmembrane helix</keyword>
<feature type="transmembrane region" description="Helical" evidence="2">
    <location>
        <begin position="242"/>
        <end position="266"/>
    </location>
</feature>
<feature type="transmembrane region" description="Helical" evidence="2">
    <location>
        <begin position="136"/>
        <end position="157"/>
    </location>
</feature>
<feature type="transmembrane region" description="Helical" evidence="2">
    <location>
        <begin position="163"/>
        <end position="183"/>
    </location>
</feature>
<feature type="transmembrane region" description="Helical" evidence="2">
    <location>
        <begin position="110"/>
        <end position="129"/>
    </location>
</feature>
<feature type="compositionally biased region" description="Polar residues" evidence="1">
    <location>
        <begin position="193"/>
        <end position="209"/>
    </location>
</feature>
<protein>
    <recommendedName>
        <fullName evidence="3">Phosphatidic acid phosphatase type 2/haloperoxidase domain-containing protein</fullName>
    </recommendedName>
</protein>
<feature type="region of interest" description="Disordered" evidence="1">
    <location>
        <begin position="189"/>
        <end position="209"/>
    </location>
</feature>
<proteinExistence type="predicted"/>
<keyword evidence="5" id="KW-1185">Reference proteome</keyword>
<evidence type="ECO:0000259" key="3">
    <source>
        <dbReference type="SMART" id="SM00014"/>
    </source>
</evidence>
<dbReference type="Pfam" id="PF01569">
    <property type="entry name" value="PAP2"/>
    <property type="match status" value="1"/>
</dbReference>
<evidence type="ECO:0000313" key="4">
    <source>
        <dbReference type="EMBL" id="GIH16233.1"/>
    </source>
</evidence>
<keyword evidence="2" id="KW-0472">Membrane</keyword>
<dbReference type="AlphaFoldDB" id="A0A8J3QSU8"/>
<keyword evidence="2" id="KW-0812">Transmembrane</keyword>
<evidence type="ECO:0000256" key="2">
    <source>
        <dbReference type="SAM" id="Phobius"/>
    </source>
</evidence>
<gene>
    <name evidence="4" type="ORF">Raf01_44050</name>
</gene>
<dbReference type="Gene3D" id="1.20.144.10">
    <property type="entry name" value="Phosphatidic acid phosphatase type 2/haloperoxidase"/>
    <property type="match status" value="1"/>
</dbReference>
<feature type="transmembrane region" description="Helical" evidence="2">
    <location>
        <begin position="72"/>
        <end position="90"/>
    </location>
</feature>
<dbReference type="InterPro" id="IPR036938">
    <property type="entry name" value="PAP2/HPO_sf"/>
</dbReference>
<dbReference type="InterPro" id="IPR000326">
    <property type="entry name" value="PAP2/HPO"/>
</dbReference>
<accession>A0A8J3QSU8</accession>
<dbReference type="EMBL" id="BONZ01000040">
    <property type="protein sequence ID" value="GIH16233.1"/>
    <property type="molecule type" value="Genomic_DNA"/>
</dbReference>